<feature type="compositionally biased region" description="Basic and acidic residues" evidence="1">
    <location>
        <begin position="1"/>
        <end position="28"/>
    </location>
</feature>
<dbReference type="EMBL" id="VSRR010023115">
    <property type="protein sequence ID" value="MPC65247.1"/>
    <property type="molecule type" value="Genomic_DNA"/>
</dbReference>
<evidence type="ECO:0000256" key="1">
    <source>
        <dbReference type="SAM" id="MobiDB-lite"/>
    </source>
</evidence>
<comment type="caution">
    <text evidence="2">The sequence shown here is derived from an EMBL/GenBank/DDBJ whole genome shotgun (WGS) entry which is preliminary data.</text>
</comment>
<feature type="compositionally biased region" description="Basic and acidic residues" evidence="1">
    <location>
        <begin position="71"/>
        <end position="81"/>
    </location>
</feature>
<accession>A0A5B7H7E4</accession>
<dbReference type="Proteomes" id="UP000324222">
    <property type="component" value="Unassembled WGS sequence"/>
</dbReference>
<feature type="region of interest" description="Disordered" evidence="1">
    <location>
        <begin position="1"/>
        <end position="81"/>
    </location>
</feature>
<gene>
    <name evidence="2" type="ORF">E2C01_059380</name>
</gene>
<reference evidence="2 3" key="1">
    <citation type="submission" date="2019-05" db="EMBL/GenBank/DDBJ databases">
        <title>Another draft genome of Portunus trituberculatus and its Hox gene families provides insights of decapod evolution.</title>
        <authorList>
            <person name="Jeong J.-H."/>
            <person name="Song I."/>
            <person name="Kim S."/>
            <person name="Choi T."/>
            <person name="Kim D."/>
            <person name="Ryu S."/>
            <person name="Kim W."/>
        </authorList>
    </citation>
    <scope>NUCLEOTIDE SEQUENCE [LARGE SCALE GENOMIC DNA]</scope>
    <source>
        <tissue evidence="2">Muscle</tissue>
    </source>
</reference>
<organism evidence="2 3">
    <name type="scientific">Portunus trituberculatus</name>
    <name type="common">Swimming crab</name>
    <name type="synonym">Neptunus trituberculatus</name>
    <dbReference type="NCBI Taxonomy" id="210409"/>
    <lineage>
        <taxon>Eukaryota</taxon>
        <taxon>Metazoa</taxon>
        <taxon>Ecdysozoa</taxon>
        <taxon>Arthropoda</taxon>
        <taxon>Crustacea</taxon>
        <taxon>Multicrustacea</taxon>
        <taxon>Malacostraca</taxon>
        <taxon>Eumalacostraca</taxon>
        <taxon>Eucarida</taxon>
        <taxon>Decapoda</taxon>
        <taxon>Pleocyemata</taxon>
        <taxon>Brachyura</taxon>
        <taxon>Eubrachyura</taxon>
        <taxon>Portunoidea</taxon>
        <taxon>Portunidae</taxon>
        <taxon>Portuninae</taxon>
        <taxon>Portunus</taxon>
    </lineage>
</organism>
<dbReference type="AlphaFoldDB" id="A0A5B7H7E4"/>
<proteinExistence type="predicted"/>
<sequence>MDEWWRGRNEDIKQGTRMSESRDEEGGRRGHNRTPVPISTHSLYRRAGKSESEGEKGERERERGRKRRREVWRDERRVKSD</sequence>
<name>A0A5B7H7E4_PORTR</name>
<keyword evidence="3" id="KW-1185">Reference proteome</keyword>
<evidence type="ECO:0000313" key="3">
    <source>
        <dbReference type="Proteomes" id="UP000324222"/>
    </source>
</evidence>
<feature type="compositionally biased region" description="Basic and acidic residues" evidence="1">
    <location>
        <begin position="48"/>
        <end position="63"/>
    </location>
</feature>
<evidence type="ECO:0000313" key="2">
    <source>
        <dbReference type="EMBL" id="MPC65247.1"/>
    </source>
</evidence>
<protein>
    <submittedName>
        <fullName evidence="2">Uncharacterized protein</fullName>
    </submittedName>
</protein>